<keyword evidence="2" id="KW-0805">Transcription regulation</keyword>
<dbReference type="Gene3D" id="1.10.1660.10">
    <property type="match status" value="1"/>
</dbReference>
<dbReference type="InterPro" id="IPR012925">
    <property type="entry name" value="TipAS_dom"/>
</dbReference>
<evidence type="ECO:0000259" key="5">
    <source>
        <dbReference type="PROSITE" id="PS50937"/>
    </source>
</evidence>
<evidence type="ECO:0000256" key="1">
    <source>
        <dbReference type="ARBA" id="ARBA00022491"/>
    </source>
</evidence>
<dbReference type="PANTHER" id="PTHR30204:SF69">
    <property type="entry name" value="MERR-FAMILY TRANSCRIPTIONAL REGULATOR"/>
    <property type="match status" value="1"/>
</dbReference>
<dbReference type="InterPro" id="IPR009061">
    <property type="entry name" value="DNA-bd_dom_put_sf"/>
</dbReference>
<dbReference type="InterPro" id="IPR000551">
    <property type="entry name" value="MerR-type_HTH_dom"/>
</dbReference>
<sequence>MEYSIQEVAKAAGTTSRTLRHYGELGLVPPSRVGANGYRFYDDRALLRLQRVLLLRDLGLGLPRIGEVLAAQDATARDPGRSAADPAASAAGASRAEAGILRGHLELLRQEQRQLDARIGAVERTIAELDRRGSGDADLSGTEGNGGDLMSRNIFDGFDHTQYREEVEERWGADAYAKSDAWWNGLGADGQQEWKDRVAALNADWVAAAESGEDPAGEAAQALAERHVAWLTGIAGTPAAAPGGDVVGYVLGLGEMYVADERFAANYGGAAGATFVRDSLRAWAERR</sequence>
<accession>A0ABP4XC19</accession>
<organism evidence="6 7">
    <name type="scientific">Leucobacter iarius</name>
    <dbReference type="NCBI Taxonomy" id="333963"/>
    <lineage>
        <taxon>Bacteria</taxon>
        <taxon>Bacillati</taxon>
        <taxon>Actinomycetota</taxon>
        <taxon>Actinomycetes</taxon>
        <taxon>Micrococcales</taxon>
        <taxon>Microbacteriaceae</taxon>
        <taxon>Leucobacter</taxon>
    </lineage>
</organism>
<dbReference type="Pfam" id="PF13411">
    <property type="entry name" value="MerR_1"/>
    <property type="match status" value="1"/>
</dbReference>
<dbReference type="PRINTS" id="PR00040">
    <property type="entry name" value="HTHMERR"/>
</dbReference>
<dbReference type="SUPFAM" id="SSF89082">
    <property type="entry name" value="Antibiotic binding domain of TipA-like multidrug resistance regulators"/>
    <property type="match status" value="1"/>
</dbReference>
<dbReference type="Gene3D" id="1.10.490.50">
    <property type="entry name" value="Antibiotic binding domain of TipA-like multidrug resistance regulators"/>
    <property type="match status" value="1"/>
</dbReference>
<dbReference type="SMART" id="SM00422">
    <property type="entry name" value="HTH_MERR"/>
    <property type="match status" value="1"/>
</dbReference>
<dbReference type="InterPro" id="IPR036244">
    <property type="entry name" value="TipA-like_antibiotic-bd"/>
</dbReference>
<dbReference type="Proteomes" id="UP001500851">
    <property type="component" value="Unassembled WGS sequence"/>
</dbReference>
<dbReference type="Pfam" id="PF07739">
    <property type="entry name" value="TipAS"/>
    <property type="match status" value="1"/>
</dbReference>
<dbReference type="PROSITE" id="PS50937">
    <property type="entry name" value="HTH_MERR_2"/>
    <property type="match status" value="1"/>
</dbReference>
<evidence type="ECO:0000256" key="4">
    <source>
        <dbReference type="ARBA" id="ARBA00023163"/>
    </source>
</evidence>
<evidence type="ECO:0000313" key="7">
    <source>
        <dbReference type="Proteomes" id="UP001500851"/>
    </source>
</evidence>
<dbReference type="PANTHER" id="PTHR30204">
    <property type="entry name" value="REDOX-CYCLING DRUG-SENSING TRANSCRIPTIONAL ACTIVATOR SOXR"/>
    <property type="match status" value="1"/>
</dbReference>
<dbReference type="SUPFAM" id="SSF46955">
    <property type="entry name" value="Putative DNA-binding domain"/>
    <property type="match status" value="1"/>
</dbReference>
<evidence type="ECO:0000256" key="2">
    <source>
        <dbReference type="ARBA" id="ARBA00023015"/>
    </source>
</evidence>
<keyword evidence="7" id="KW-1185">Reference proteome</keyword>
<evidence type="ECO:0000313" key="6">
    <source>
        <dbReference type="EMBL" id="GAA1776928.1"/>
    </source>
</evidence>
<protein>
    <submittedName>
        <fullName evidence="6">TipAS antibiotic-recognition domain-containing protein</fullName>
    </submittedName>
</protein>
<dbReference type="EMBL" id="BAAAOB010000001">
    <property type="protein sequence ID" value="GAA1776928.1"/>
    <property type="molecule type" value="Genomic_DNA"/>
</dbReference>
<gene>
    <name evidence="6" type="ORF">GCM10009768_01800</name>
</gene>
<evidence type="ECO:0000256" key="3">
    <source>
        <dbReference type="ARBA" id="ARBA00023125"/>
    </source>
</evidence>
<proteinExistence type="predicted"/>
<keyword evidence="3" id="KW-0238">DNA-binding</keyword>
<dbReference type="RefSeq" id="WP_344028107.1">
    <property type="nucleotide sequence ID" value="NZ_BAAAOB010000001.1"/>
</dbReference>
<dbReference type="InterPro" id="IPR047057">
    <property type="entry name" value="MerR_fam"/>
</dbReference>
<comment type="caution">
    <text evidence="6">The sequence shown here is derived from an EMBL/GenBank/DDBJ whole genome shotgun (WGS) entry which is preliminary data.</text>
</comment>
<name>A0ABP4XC19_9MICO</name>
<reference evidence="7" key="1">
    <citation type="journal article" date="2019" name="Int. J. Syst. Evol. Microbiol.">
        <title>The Global Catalogue of Microorganisms (GCM) 10K type strain sequencing project: providing services to taxonomists for standard genome sequencing and annotation.</title>
        <authorList>
            <consortium name="The Broad Institute Genomics Platform"/>
            <consortium name="The Broad Institute Genome Sequencing Center for Infectious Disease"/>
            <person name="Wu L."/>
            <person name="Ma J."/>
        </authorList>
    </citation>
    <scope>NUCLEOTIDE SEQUENCE [LARGE SCALE GENOMIC DNA]</scope>
    <source>
        <strain evidence="7">JCM 14736</strain>
    </source>
</reference>
<keyword evidence="1" id="KW-0678">Repressor</keyword>
<feature type="domain" description="HTH merR-type" evidence="5">
    <location>
        <begin position="1"/>
        <end position="71"/>
    </location>
</feature>
<keyword evidence="4" id="KW-0804">Transcription</keyword>